<evidence type="ECO:0000256" key="1">
    <source>
        <dbReference type="SAM" id="MobiDB-lite"/>
    </source>
</evidence>
<feature type="compositionally biased region" description="Low complexity" evidence="1">
    <location>
        <begin position="76"/>
        <end position="85"/>
    </location>
</feature>
<dbReference type="GeneID" id="43590034"/>
<feature type="compositionally biased region" description="Polar residues" evidence="1">
    <location>
        <begin position="86"/>
        <end position="110"/>
    </location>
</feature>
<dbReference type="EMBL" id="CP144064">
    <property type="protein sequence ID" value="WWD22841.1"/>
    <property type="molecule type" value="Genomic_DNA"/>
</dbReference>
<sequence>MTKDQKIITGSNSDLGSSSNTNANTSASTTTSRANQKRKYDEPDVTAAPITTSDSASNGTAFSNAGLQSQRKYDSADTTTAAATSINTNQSTKKTFISRSTGCSSSRNTRRASTLASIDSFFPRGGSTAIRAGESYTTKRGYTFTPSDAGAQLLRKANRRSTA</sequence>
<name>A0A5M6BXR1_9TREE</name>
<reference evidence="2" key="2">
    <citation type="submission" date="2024-01" db="EMBL/GenBank/DDBJ databases">
        <title>Comparative genomics of Cryptococcus and Kwoniella reveals pathogenesis evolution and contrasting modes of karyotype evolution via chromosome fusion or intercentromeric recombination.</title>
        <authorList>
            <person name="Coelho M.A."/>
            <person name="David-Palma M."/>
            <person name="Shea T."/>
            <person name="Bowers K."/>
            <person name="McGinley-Smith S."/>
            <person name="Mohammad A.W."/>
            <person name="Gnirke A."/>
            <person name="Yurkov A.M."/>
            <person name="Nowrousian M."/>
            <person name="Sun S."/>
            <person name="Cuomo C.A."/>
            <person name="Heitman J."/>
        </authorList>
    </citation>
    <scope>NUCLEOTIDE SEQUENCE</scope>
    <source>
        <strain evidence="2">CBS 12478</strain>
    </source>
</reference>
<gene>
    <name evidence="2" type="ORF">CI109_107335</name>
</gene>
<feature type="region of interest" description="Disordered" evidence="1">
    <location>
        <begin position="1"/>
        <end position="110"/>
    </location>
</feature>
<protein>
    <submittedName>
        <fullName evidence="2">Uncharacterized protein</fullName>
    </submittedName>
</protein>
<feature type="compositionally biased region" description="Polar residues" evidence="1">
    <location>
        <begin position="49"/>
        <end position="70"/>
    </location>
</feature>
<proteinExistence type="predicted"/>
<dbReference type="RefSeq" id="XP_031859888.1">
    <property type="nucleotide sequence ID" value="XM_032005881.1"/>
</dbReference>
<keyword evidence="3" id="KW-1185">Reference proteome</keyword>
<accession>A0A5M6BXR1</accession>
<feature type="compositionally biased region" description="Low complexity" evidence="1">
    <location>
        <begin position="17"/>
        <end position="34"/>
    </location>
</feature>
<evidence type="ECO:0000313" key="3">
    <source>
        <dbReference type="Proteomes" id="UP000322225"/>
    </source>
</evidence>
<dbReference type="KEGG" id="ksn:43590034"/>
<evidence type="ECO:0000313" key="2">
    <source>
        <dbReference type="EMBL" id="WWD22841.1"/>
    </source>
</evidence>
<organism evidence="2 3">
    <name type="scientific">Kwoniella shandongensis</name>
    <dbReference type="NCBI Taxonomy" id="1734106"/>
    <lineage>
        <taxon>Eukaryota</taxon>
        <taxon>Fungi</taxon>
        <taxon>Dikarya</taxon>
        <taxon>Basidiomycota</taxon>
        <taxon>Agaricomycotina</taxon>
        <taxon>Tremellomycetes</taxon>
        <taxon>Tremellales</taxon>
        <taxon>Cryptococcaceae</taxon>
        <taxon>Kwoniella</taxon>
    </lineage>
</organism>
<reference evidence="2" key="1">
    <citation type="submission" date="2017-08" db="EMBL/GenBank/DDBJ databases">
        <authorList>
            <person name="Cuomo C."/>
            <person name="Billmyre B."/>
            <person name="Heitman J."/>
        </authorList>
    </citation>
    <scope>NUCLEOTIDE SEQUENCE</scope>
    <source>
        <strain evidence="2">CBS 12478</strain>
    </source>
</reference>
<dbReference type="Proteomes" id="UP000322225">
    <property type="component" value="Chromosome 14"/>
</dbReference>
<dbReference type="AlphaFoldDB" id="A0A5M6BXR1"/>